<reference evidence="5 6" key="1">
    <citation type="journal article" date="2016" name="PLoS ONE">
        <title>Complete Genome Sequence and Comparative Genomics of a Novel Myxobacterium Myxococcus hansupus.</title>
        <authorList>
            <person name="Sharma G."/>
            <person name="Narwani T."/>
            <person name="Subramanian S."/>
        </authorList>
    </citation>
    <scope>NUCLEOTIDE SEQUENCE [LARGE SCALE GENOMIC DNA]</scope>
    <source>
        <strain evidence="6">mixupus</strain>
    </source>
</reference>
<gene>
    <name evidence="5" type="ORF">A176_001519</name>
</gene>
<keyword evidence="4" id="KW-0812">Transmembrane</keyword>
<evidence type="ECO:0000256" key="3">
    <source>
        <dbReference type="SAM" id="Coils"/>
    </source>
</evidence>
<dbReference type="InterPro" id="IPR050465">
    <property type="entry name" value="UPF0194_transport"/>
</dbReference>
<dbReference type="PANTHER" id="PTHR32347">
    <property type="entry name" value="EFFLUX SYSTEM COMPONENT YKNX-RELATED"/>
    <property type="match status" value="1"/>
</dbReference>
<dbReference type="PANTHER" id="PTHR32347:SF23">
    <property type="entry name" value="BLL5650 PROTEIN"/>
    <property type="match status" value="1"/>
</dbReference>
<accession>A0A0H4X9Q8</accession>
<evidence type="ECO:0000256" key="1">
    <source>
        <dbReference type="ARBA" id="ARBA00004196"/>
    </source>
</evidence>
<dbReference type="SUPFAM" id="SSF111369">
    <property type="entry name" value="HlyD-like secretion proteins"/>
    <property type="match status" value="1"/>
</dbReference>
<comment type="subcellular location">
    <subcellularLocation>
        <location evidence="1">Cell envelope</location>
    </subcellularLocation>
</comment>
<dbReference type="RefSeq" id="WP_002634686.1">
    <property type="nucleotide sequence ID" value="NZ_CP012109.1"/>
</dbReference>
<sequence>MSATSLKPSMVSERAERAALSLVRPPRAAHVLARVLVAMVGALVLLAFAPWQQTSVGYGRVVAFTPVERQQFVHAPIEGRVIRWEVREGSRVKKGDLLAELSDNDPQLMSRLELERDALLQRLEAARARAEALESRAEQLSGSRTLATSAAEARVAMARDRRLAAERALEATEAAHRTATLNLGRQKRLAEGGLTATRALELAELEEVRAGTEVARAQVALSAARSEEAALRADQGRVGNDVGASVADARASRSSALAEIASVQAELARMEVRLARQRTQEVRAPMDATVLRLVGGLTGMMLKAGDPLVVLVPDTESRAVELWMEGNDVPLLAEDRTVRLQFEGWPAVQFSGWPSVAVGTFGGKVALIDSTDDGKGKFRILVVPEEGSDPWPSGTYLRQGVRVNGWVFLNQVTVGFELWRRFNGFPPVVGTSEPTQGEKEDKG</sequence>
<dbReference type="STRING" id="1297742.A176_001519"/>
<feature type="coiled-coil region" evidence="3">
    <location>
        <begin position="109"/>
        <end position="143"/>
    </location>
</feature>
<dbReference type="Gene3D" id="2.40.50.100">
    <property type="match status" value="1"/>
</dbReference>
<keyword evidence="4" id="KW-1133">Transmembrane helix</keyword>
<evidence type="ECO:0000313" key="6">
    <source>
        <dbReference type="Proteomes" id="UP000009026"/>
    </source>
</evidence>
<dbReference type="PATRIC" id="fig|1297742.4.peg.1537"/>
<feature type="transmembrane region" description="Helical" evidence="4">
    <location>
        <begin position="31"/>
        <end position="51"/>
    </location>
</feature>
<evidence type="ECO:0000256" key="2">
    <source>
        <dbReference type="ARBA" id="ARBA00023054"/>
    </source>
</evidence>
<keyword evidence="2 3" id="KW-0175">Coiled coil</keyword>
<feature type="coiled-coil region" evidence="3">
    <location>
        <begin position="253"/>
        <end position="280"/>
    </location>
</feature>
<keyword evidence="4" id="KW-0472">Membrane</keyword>
<evidence type="ECO:0000256" key="4">
    <source>
        <dbReference type="SAM" id="Phobius"/>
    </source>
</evidence>
<keyword evidence="6" id="KW-1185">Reference proteome</keyword>
<dbReference type="GO" id="GO:0030313">
    <property type="term" value="C:cell envelope"/>
    <property type="evidence" value="ECO:0007669"/>
    <property type="project" value="UniProtKB-SubCell"/>
</dbReference>
<name>A0A0H4X9Q8_9BACT</name>
<evidence type="ECO:0000313" key="5">
    <source>
        <dbReference type="EMBL" id="AKQ64607.1"/>
    </source>
</evidence>
<dbReference type="Gene3D" id="1.10.287.470">
    <property type="entry name" value="Helix hairpin bin"/>
    <property type="match status" value="1"/>
</dbReference>
<dbReference type="EMBL" id="CP012109">
    <property type="protein sequence ID" value="AKQ64607.1"/>
    <property type="molecule type" value="Genomic_DNA"/>
</dbReference>
<organism evidence="5 6">
    <name type="scientific">Pseudomyxococcus hansupus</name>
    <dbReference type="NCBI Taxonomy" id="1297742"/>
    <lineage>
        <taxon>Bacteria</taxon>
        <taxon>Pseudomonadati</taxon>
        <taxon>Myxococcota</taxon>
        <taxon>Myxococcia</taxon>
        <taxon>Myxococcales</taxon>
        <taxon>Cystobacterineae</taxon>
        <taxon>Myxococcaceae</taxon>
        <taxon>Pseudomyxococcus</taxon>
    </lineage>
</organism>
<proteinExistence type="predicted"/>
<dbReference type="Proteomes" id="UP000009026">
    <property type="component" value="Chromosome"/>
</dbReference>
<dbReference type="eggNOG" id="COG0845">
    <property type="taxonomic scope" value="Bacteria"/>
</dbReference>
<protein>
    <submittedName>
        <fullName evidence="5">RND efflux membrane fusion protein</fullName>
    </submittedName>
</protein>
<dbReference type="KEGG" id="mym:A176_001519"/>
<dbReference type="AlphaFoldDB" id="A0A0H4X9Q8"/>